<evidence type="ECO:0000313" key="2">
    <source>
        <dbReference type="Proteomes" id="UP000237000"/>
    </source>
</evidence>
<reference evidence="2" key="1">
    <citation type="submission" date="2016-06" db="EMBL/GenBank/DDBJ databases">
        <title>Parallel loss of symbiosis genes in relatives of nitrogen-fixing non-legume Parasponia.</title>
        <authorList>
            <person name="Van Velzen R."/>
            <person name="Holmer R."/>
            <person name="Bu F."/>
            <person name="Rutten L."/>
            <person name="Van Zeijl A."/>
            <person name="Liu W."/>
            <person name="Santuari L."/>
            <person name="Cao Q."/>
            <person name="Sharma T."/>
            <person name="Shen D."/>
            <person name="Roswanjaya Y."/>
            <person name="Wardhani T."/>
            <person name="Kalhor M.S."/>
            <person name="Jansen J."/>
            <person name="Van den Hoogen J."/>
            <person name="Gungor B."/>
            <person name="Hartog M."/>
            <person name="Hontelez J."/>
            <person name="Verver J."/>
            <person name="Yang W.-C."/>
            <person name="Schijlen E."/>
            <person name="Repin R."/>
            <person name="Schilthuizen M."/>
            <person name="Schranz E."/>
            <person name="Heidstra R."/>
            <person name="Miyata K."/>
            <person name="Fedorova E."/>
            <person name="Kohlen W."/>
            <person name="Bisseling T."/>
            <person name="Smit S."/>
            <person name="Geurts R."/>
        </authorList>
    </citation>
    <scope>NUCLEOTIDE SEQUENCE [LARGE SCALE GENOMIC DNA]</scope>
    <source>
        <strain evidence="2">cv. RG33-2</strain>
    </source>
</reference>
<dbReference type="InParanoid" id="A0A2P5CF42"/>
<keyword evidence="2" id="KW-1185">Reference proteome</keyword>
<evidence type="ECO:0000313" key="1">
    <source>
        <dbReference type="EMBL" id="PON59669.1"/>
    </source>
</evidence>
<protein>
    <submittedName>
        <fullName evidence="1">Uncharacterized protein</fullName>
    </submittedName>
</protein>
<comment type="caution">
    <text evidence="1">The sequence shown here is derived from an EMBL/GenBank/DDBJ whole genome shotgun (WGS) entry which is preliminary data.</text>
</comment>
<dbReference type="Proteomes" id="UP000237000">
    <property type="component" value="Unassembled WGS sequence"/>
</dbReference>
<organism evidence="1 2">
    <name type="scientific">Trema orientale</name>
    <name type="common">Charcoal tree</name>
    <name type="synonym">Celtis orientalis</name>
    <dbReference type="NCBI Taxonomy" id="63057"/>
    <lineage>
        <taxon>Eukaryota</taxon>
        <taxon>Viridiplantae</taxon>
        <taxon>Streptophyta</taxon>
        <taxon>Embryophyta</taxon>
        <taxon>Tracheophyta</taxon>
        <taxon>Spermatophyta</taxon>
        <taxon>Magnoliopsida</taxon>
        <taxon>eudicotyledons</taxon>
        <taxon>Gunneridae</taxon>
        <taxon>Pentapetalae</taxon>
        <taxon>rosids</taxon>
        <taxon>fabids</taxon>
        <taxon>Rosales</taxon>
        <taxon>Cannabaceae</taxon>
        <taxon>Trema</taxon>
    </lineage>
</organism>
<name>A0A2P5CF42_TREOI</name>
<dbReference type="AlphaFoldDB" id="A0A2P5CF42"/>
<sequence>MQEKRKRRRKFRGYLLQIEWSSSINGARRWQRRNLMSRASSFVDGRGGICLSQLQASSMAGARQWLEELIGSSIVNGCAEEERARSEF</sequence>
<accession>A0A2P5CF42</accession>
<proteinExistence type="predicted"/>
<gene>
    <name evidence="1" type="ORF">TorRG33x02_287410</name>
</gene>
<dbReference type="EMBL" id="JXTC01000372">
    <property type="protein sequence ID" value="PON59669.1"/>
    <property type="molecule type" value="Genomic_DNA"/>
</dbReference>